<feature type="transmembrane region" description="Helical" evidence="1">
    <location>
        <begin position="17"/>
        <end position="36"/>
    </location>
</feature>
<evidence type="ECO:0000313" key="2">
    <source>
        <dbReference type="EMBL" id="CAL8078091.1"/>
    </source>
</evidence>
<feature type="transmembrane region" description="Helical" evidence="1">
    <location>
        <begin position="117"/>
        <end position="138"/>
    </location>
</feature>
<accession>A0ABP1PWL0</accession>
<comment type="caution">
    <text evidence="2">The sequence shown here is derived from an EMBL/GenBank/DDBJ whole genome shotgun (WGS) entry which is preliminary data.</text>
</comment>
<feature type="transmembrane region" description="Helical" evidence="1">
    <location>
        <begin position="48"/>
        <end position="67"/>
    </location>
</feature>
<keyword evidence="1" id="KW-1133">Transmembrane helix</keyword>
<proteinExistence type="predicted"/>
<gene>
    <name evidence="2" type="ORF">ODALV1_LOCUS3997</name>
</gene>
<evidence type="ECO:0000313" key="3">
    <source>
        <dbReference type="Proteomes" id="UP001642540"/>
    </source>
</evidence>
<sequence length="184" mass="20395">MSAAYHQRIQQRFNMKLLNANLGFLTLLSFLVNYFGEYTRNQQLSDVNMMHKVILAVPFAFLLLAGVRAEGEVKAAEAAEANRGGYSQQYHYNSYPGGHDPYGYTYAGLSFDLSTGLFLALGAIIVLLALAAVIYPLLSKNSGYGDYGWSGSQYGTYRSLNLASLSEKVLNGIEKLYDVYNKNQ</sequence>
<keyword evidence="1" id="KW-0812">Transmembrane</keyword>
<protein>
    <submittedName>
        <fullName evidence="2">Uncharacterized protein</fullName>
    </submittedName>
</protein>
<evidence type="ECO:0000256" key="1">
    <source>
        <dbReference type="SAM" id="Phobius"/>
    </source>
</evidence>
<name>A0ABP1PWL0_9HEXA</name>
<dbReference type="EMBL" id="CAXLJM020000013">
    <property type="protein sequence ID" value="CAL8078091.1"/>
    <property type="molecule type" value="Genomic_DNA"/>
</dbReference>
<organism evidence="2 3">
    <name type="scientific">Orchesella dallaii</name>
    <dbReference type="NCBI Taxonomy" id="48710"/>
    <lineage>
        <taxon>Eukaryota</taxon>
        <taxon>Metazoa</taxon>
        <taxon>Ecdysozoa</taxon>
        <taxon>Arthropoda</taxon>
        <taxon>Hexapoda</taxon>
        <taxon>Collembola</taxon>
        <taxon>Entomobryomorpha</taxon>
        <taxon>Entomobryoidea</taxon>
        <taxon>Orchesellidae</taxon>
        <taxon>Orchesellinae</taxon>
        <taxon>Orchesella</taxon>
    </lineage>
</organism>
<keyword evidence="1" id="KW-0472">Membrane</keyword>
<reference evidence="2 3" key="1">
    <citation type="submission" date="2024-08" db="EMBL/GenBank/DDBJ databases">
        <authorList>
            <person name="Cucini C."/>
            <person name="Frati F."/>
        </authorList>
    </citation>
    <scope>NUCLEOTIDE SEQUENCE [LARGE SCALE GENOMIC DNA]</scope>
</reference>
<keyword evidence="3" id="KW-1185">Reference proteome</keyword>
<dbReference type="Proteomes" id="UP001642540">
    <property type="component" value="Unassembled WGS sequence"/>
</dbReference>